<organism evidence="7 8">
    <name type="scientific">Reticulibacter mediterranei</name>
    <dbReference type="NCBI Taxonomy" id="2778369"/>
    <lineage>
        <taxon>Bacteria</taxon>
        <taxon>Bacillati</taxon>
        <taxon>Chloroflexota</taxon>
        <taxon>Ktedonobacteria</taxon>
        <taxon>Ktedonobacterales</taxon>
        <taxon>Reticulibacteraceae</taxon>
        <taxon>Reticulibacter</taxon>
    </lineage>
</organism>
<dbReference type="GO" id="GO:0005737">
    <property type="term" value="C:cytoplasm"/>
    <property type="evidence" value="ECO:0007669"/>
    <property type="project" value="TreeGrafter"/>
</dbReference>
<comment type="caution">
    <text evidence="7">The sequence shown here is derived from an EMBL/GenBank/DDBJ whole genome shotgun (WGS) entry which is preliminary data.</text>
</comment>
<evidence type="ECO:0000256" key="5">
    <source>
        <dbReference type="ARBA" id="ARBA00050018"/>
    </source>
</evidence>
<dbReference type="EC" id="1.4.3.19" evidence="5"/>
<dbReference type="Pfam" id="PF01266">
    <property type="entry name" value="DAO"/>
    <property type="match status" value="1"/>
</dbReference>
<evidence type="ECO:0000256" key="2">
    <source>
        <dbReference type="ARBA" id="ARBA00022977"/>
    </source>
</evidence>
<keyword evidence="8" id="KW-1185">Reference proteome</keyword>
<proteinExistence type="predicted"/>
<dbReference type="Proteomes" id="UP000597444">
    <property type="component" value="Unassembled WGS sequence"/>
</dbReference>
<dbReference type="SUPFAM" id="SSF51905">
    <property type="entry name" value="FAD/NAD(P)-binding domain"/>
    <property type="match status" value="1"/>
</dbReference>
<dbReference type="AlphaFoldDB" id="A0A8J3N9W7"/>
<dbReference type="InterPro" id="IPR036188">
    <property type="entry name" value="FAD/NAD-bd_sf"/>
</dbReference>
<feature type="domain" description="FAD dependent oxidoreductase" evidence="6">
    <location>
        <begin position="8"/>
        <end position="358"/>
    </location>
</feature>
<dbReference type="PANTHER" id="PTHR13847">
    <property type="entry name" value="SARCOSINE DEHYDROGENASE-RELATED"/>
    <property type="match status" value="1"/>
</dbReference>
<evidence type="ECO:0000256" key="4">
    <source>
        <dbReference type="ARBA" id="ARBA00049872"/>
    </source>
</evidence>
<reference evidence="7" key="1">
    <citation type="submission" date="2020-10" db="EMBL/GenBank/DDBJ databases">
        <title>Taxonomic study of unclassified bacteria belonging to the class Ktedonobacteria.</title>
        <authorList>
            <person name="Yabe S."/>
            <person name="Wang C.M."/>
            <person name="Zheng Y."/>
            <person name="Sakai Y."/>
            <person name="Cavaletti L."/>
            <person name="Monciardini P."/>
            <person name="Donadio S."/>
        </authorList>
    </citation>
    <scope>NUCLEOTIDE SEQUENCE</scope>
    <source>
        <strain evidence="7">ID150040</strain>
    </source>
</reference>
<gene>
    <name evidence="7" type="primary">thiO_2</name>
    <name evidence="7" type="ORF">KSF_110830</name>
</gene>
<dbReference type="EMBL" id="BNJK01000004">
    <property type="protein sequence ID" value="GHP01036.1"/>
    <property type="molecule type" value="Genomic_DNA"/>
</dbReference>
<name>A0A8J3N9W7_9CHLR</name>
<accession>A0A8J3N9W7</accession>
<dbReference type="NCBIfam" id="TIGR02352">
    <property type="entry name" value="thiamin_ThiO"/>
    <property type="match status" value="1"/>
</dbReference>
<dbReference type="GO" id="GO:0043799">
    <property type="term" value="F:glycine oxidase activity"/>
    <property type="evidence" value="ECO:0007669"/>
    <property type="project" value="UniProtKB-EC"/>
</dbReference>
<protein>
    <recommendedName>
        <fullName evidence="5">glycine oxidase</fullName>
        <ecNumber evidence="5">1.4.3.19</ecNumber>
    </recommendedName>
</protein>
<sequence length="380" mass="40617">MDTQQSCDVAIIGGGVIGCSIAYQLRKAGVDALIVERQEVAAEASSAAAGLLAPFGSLTEPGPFSDLVLASWSLAPTLLPQIEQESGVQVEYRRVGALHIAANDREVEALRQQMKSWEALGAKMTWLTEDETREREPLLGVQTNVPIQAAILIEGEGSIKAPAVARAYAEAARRAGTRFALATEVVGIMRSGSRVVGIKTARGETISCQRLVIAGGAWSASCGEWLGLTIPVVPMKGQILSLGQPKPALRHIIFSEEVYFVPKLDGTIFIGATVEQAGFDKRLTAGGISWLLNSAMRLIPALEQATIVQMWAGLRPWSRDSHPVLGQAPGWENVILATGHSAMGFELSAITGKMIAELITSGQTPELIRPFGIERFLEQA</sequence>
<evidence type="ECO:0000256" key="3">
    <source>
        <dbReference type="ARBA" id="ARBA00023002"/>
    </source>
</evidence>
<dbReference type="GO" id="GO:0050660">
    <property type="term" value="F:flavin adenine dinucleotide binding"/>
    <property type="evidence" value="ECO:0007669"/>
    <property type="project" value="InterPro"/>
</dbReference>
<dbReference type="GO" id="GO:0009228">
    <property type="term" value="P:thiamine biosynthetic process"/>
    <property type="evidence" value="ECO:0007669"/>
    <property type="project" value="UniProtKB-KW"/>
</dbReference>
<dbReference type="RefSeq" id="WP_220211607.1">
    <property type="nucleotide sequence ID" value="NZ_BNJK01000004.1"/>
</dbReference>
<dbReference type="InterPro" id="IPR012727">
    <property type="entry name" value="Gly_oxidase_ThiO"/>
</dbReference>
<dbReference type="GO" id="GO:0009229">
    <property type="term" value="P:thiamine diphosphate biosynthetic process"/>
    <property type="evidence" value="ECO:0007669"/>
    <property type="project" value="UniProtKB-UniPathway"/>
</dbReference>
<dbReference type="UniPathway" id="UPA00060"/>
<dbReference type="SUPFAM" id="SSF54373">
    <property type="entry name" value="FAD-linked reductases, C-terminal domain"/>
    <property type="match status" value="1"/>
</dbReference>
<keyword evidence="3" id="KW-0560">Oxidoreductase</keyword>
<comment type="pathway">
    <text evidence="1">Cofactor biosynthesis; thiamine diphosphate biosynthesis.</text>
</comment>
<evidence type="ECO:0000313" key="7">
    <source>
        <dbReference type="EMBL" id="GHP01036.1"/>
    </source>
</evidence>
<evidence type="ECO:0000313" key="8">
    <source>
        <dbReference type="Proteomes" id="UP000597444"/>
    </source>
</evidence>
<dbReference type="PANTHER" id="PTHR13847:SF289">
    <property type="entry name" value="GLYCINE OXIDASE"/>
    <property type="match status" value="1"/>
</dbReference>
<dbReference type="Gene3D" id="3.30.9.10">
    <property type="entry name" value="D-Amino Acid Oxidase, subunit A, domain 2"/>
    <property type="match status" value="1"/>
</dbReference>
<evidence type="ECO:0000256" key="1">
    <source>
        <dbReference type="ARBA" id="ARBA00004948"/>
    </source>
</evidence>
<comment type="catalytic activity">
    <reaction evidence="4">
        <text>glycine + O2 + H2O = glyoxylate + H2O2 + NH4(+)</text>
        <dbReference type="Rhea" id="RHEA:11532"/>
        <dbReference type="ChEBI" id="CHEBI:15377"/>
        <dbReference type="ChEBI" id="CHEBI:15379"/>
        <dbReference type="ChEBI" id="CHEBI:16240"/>
        <dbReference type="ChEBI" id="CHEBI:28938"/>
        <dbReference type="ChEBI" id="CHEBI:36655"/>
        <dbReference type="ChEBI" id="CHEBI:57305"/>
        <dbReference type="EC" id="1.4.3.19"/>
    </reaction>
</comment>
<evidence type="ECO:0000259" key="6">
    <source>
        <dbReference type="Pfam" id="PF01266"/>
    </source>
</evidence>
<dbReference type="Gene3D" id="3.50.50.60">
    <property type="entry name" value="FAD/NAD(P)-binding domain"/>
    <property type="match status" value="1"/>
</dbReference>
<dbReference type="InterPro" id="IPR006076">
    <property type="entry name" value="FAD-dep_OxRdtase"/>
</dbReference>
<keyword evidence="2" id="KW-0784">Thiamine biosynthesis</keyword>